<dbReference type="Proteomes" id="UP000239366">
    <property type="component" value="Unassembled WGS sequence"/>
</dbReference>
<keyword evidence="2" id="KW-1185">Reference proteome</keyword>
<dbReference type="EMBL" id="MQVX01000001">
    <property type="protein sequence ID" value="PQJ16664.1"/>
    <property type="molecule type" value="Genomic_DNA"/>
</dbReference>
<protein>
    <submittedName>
        <fullName evidence="1">Uncharacterized protein</fullName>
    </submittedName>
</protein>
<dbReference type="AlphaFoldDB" id="A0A2S7TAJ5"/>
<organism evidence="1 2">
    <name type="scientific">Aureicoccus marinus</name>
    <dbReference type="NCBI Taxonomy" id="754435"/>
    <lineage>
        <taxon>Bacteria</taxon>
        <taxon>Pseudomonadati</taxon>
        <taxon>Bacteroidota</taxon>
        <taxon>Flavobacteriia</taxon>
        <taxon>Flavobacteriales</taxon>
        <taxon>Flavobacteriaceae</taxon>
        <taxon>Aureicoccus</taxon>
    </lineage>
</organism>
<gene>
    <name evidence="1" type="ORF">BST99_13890</name>
</gene>
<evidence type="ECO:0000313" key="1">
    <source>
        <dbReference type="EMBL" id="PQJ16664.1"/>
    </source>
</evidence>
<reference evidence="2" key="1">
    <citation type="submission" date="2016-11" db="EMBL/GenBank/DDBJ databases">
        <title>Trade-off between light-utilization and light-protection in marine flavobacteria.</title>
        <authorList>
            <person name="Kumagai Y."/>
            <person name="Yoshizawa S."/>
            <person name="Kogure K."/>
        </authorList>
    </citation>
    <scope>NUCLEOTIDE SEQUENCE [LARGE SCALE GENOMIC DNA]</scope>
    <source>
        <strain evidence="2">SG-18</strain>
    </source>
</reference>
<sequence>MVFLRRGVILDFENKKIKEYIGLFFIKLGKWNNLNEYPYVSVLVENLKSTGFSATGLEFTERRKVYRIYFMNESHRKRLRIMDFKLFESATSEAKRIANKMQLEYTEYNPK</sequence>
<proteinExistence type="predicted"/>
<name>A0A2S7TAJ5_9FLAO</name>
<evidence type="ECO:0000313" key="2">
    <source>
        <dbReference type="Proteomes" id="UP000239366"/>
    </source>
</evidence>
<accession>A0A2S7TAJ5</accession>
<comment type="caution">
    <text evidence="1">The sequence shown here is derived from an EMBL/GenBank/DDBJ whole genome shotgun (WGS) entry which is preliminary data.</text>
</comment>